<dbReference type="Proteomes" id="UP000535020">
    <property type="component" value="Unassembled WGS sequence"/>
</dbReference>
<sequence>MLKKILPLFLLAGPFAAVSQVGIGTQTPNASALLELNSSDKGLLLPKVALTSTNQSAPLSSHLRGMIVYNTATSATEGGFDVTPGMYYNDGSAWIRMTTKLPVIGDIKYGLQPADHNGWYILDGRPTNSLSGSAATVAASLGFTNSLPDARDRFLKSKSATENIGDTGGTSTFFIALENFPDVNFTGSTDSAGAHTHSYLDNLTTVNNYIAGTDNALANTVAANFTTGSAGNHTHTASFSSGGSGTAVTFVPSHIVTNVFIYLGI</sequence>
<evidence type="ECO:0000313" key="2">
    <source>
        <dbReference type="EMBL" id="NYA69578.1"/>
    </source>
</evidence>
<evidence type="ECO:0000313" key="3">
    <source>
        <dbReference type="Proteomes" id="UP000535020"/>
    </source>
</evidence>
<accession>A0A7Y8XZ78</accession>
<gene>
    <name evidence="2" type="ORF">HZF10_01505</name>
</gene>
<evidence type="ECO:0008006" key="4">
    <source>
        <dbReference type="Google" id="ProtNLM"/>
    </source>
</evidence>
<dbReference type="EMBL" id="JACBJI010000001">
    <property type="protein sequence ID" value="NYA69578.1"/>
    <property type="molecule type" value="Genomic_DNA"/>
</dbReference>
<dbReference type="AlphaFoldDB" id="A0A7Y8XZ78"/>
<dbReference type="SUPFAM" id="SSF88874">
    <property type="entry name" value="Receptor-binding domain of short tail fibre protein gp12"/>
    <property type="match status" value="1"/>
</dbReference>
<keyword evidence="1" id="KW-0732">Signal</keyword>
<protein>
    <recommendedName>
        <fullName evidence="4">Microcystin-dependent protein</fullName>
    </recommendedName>
</protein>
<dbReference type="RefSeq" id="WP_176004400.1">
    <property type="nucleotide sequence ID" value="NZ_JABWMI010000002.1"/>
</dbReference>
<keyword evidence="3" id="KW-1185">Reference proteome</keyword>
<feature type="chain" id="PRO_5031066233" description="Microcystin-dependent protein" evidence="1">
    <location>
        <begin position="20"/>
        <end position="265"/>
    </location>
</feature>
<name>A0A7Y8XZ78_9FLAO</name>
<comment type="caution">
    <text evidence="2">The sequence shown here is derived from an EMBL/GenBank/DDBJ whole genome shotgun (WGS) entry which is preliminary data.</text>
</comment>
<evidence type="ECO:0000256" key="1">
    <source>
        <dbReference type="SAM" id="SignalP"/>
    </source>
</evidence>
<proteinExistence type="predicted"/>
<reference evidence="2 3" key="1">
    <citation type="submission" date="2020-07" db="EMBL/GenBank/DDBJ databases">
        <authorList>
            <person name="Sun Q."/>
        </authorList>
    </citation>
    <scope>NUCLEOTIDE SEQUENCE [LARGE SCALE GENOMIC DNA]</scope>
    <source>
        <strain evidence="2 3">MAH-1</strain>
    </source>
</reference>
<feature type="signal peptide" evidence="1">
    <location>
        <begin position="1"/>
        <end position="19"/>
    </location>
</feature>
<organism evidence="2 3">
    <name type="scientific">Flavobacterium agri</name>
    <dbReference type="NCBI Taxonomy" id="2743471"/>
    <lineage>
        <taxon>Bacteria</taxon>
        <taxon>Pseudomonadati</taxon>
        <taxon>Bacteroidota</taxon>
        <taxon>Flavobacteriia</taxon>
        <taxon>Flavobacteriales</taxon>
        <taxon>Flavobacteriaceae</taxon>
        <taxon>Flavobacterium</taxon>
    </lineage>
</organism>